<organism evidence="12 13">
    <name type="scientific">Polysphondylium violaceum</name>
    <dbReference type="NCBI Taxonomy" id="133409"/>
    <lineage>
        <taxon>Eukaryota</taxon>
        <taxon>Amoebozoa</taxon>
        <taxon>Evosea</taxon>
        <taxon>Eumycetozoa</taxon>
        <taxon>Dictyostelia</taxon>
        <taxon>Dictyosteliales</taxon>
        <taxon>Dictyosteliaceae</taxon>
        <taxon>Polysphondylium</taxon>
    </lineage>
</organism>
<evidence type="ECO:0000313" key="13">
    <source>
        <dbReference type="Proteomes" id="UP000695562"/>
    </source>
</evidence>
<dbReference type="AlphaFoldDB" id="A0A8J4PUB2"/>
<comment type="caution">
    <text evidence="12">The sequence shown here is derived from an EMBL/GenBank/DDBJ whole genome shotgun (WGS) entry which is preliminary data.</text>
</comment>
<dbReference type="InterPro" id="IPR025660">
    <property type="entry name" value="Pept_his_AS"/>
</dbReference>
<keyword evidence="8" id="KW-0458">Lysosome</keyword>
<evidence type="ECO:0000256" key="8">
    <source>
        <dbReference type="ARBA" id="ARBA00023228"/>
    </source>
</evidence>
<evidence type="ECO:0000259" key="10">
    <source>
        <dbReference type="SMART" id="SM00645"/>
    </source>
</evidence>
<dbReference type="Gene3D" id="3.90.70.10">
    <property type="entry name" value="Cysteine proteinases"/>
    <property type="match status" value="1"/>
</dbReference>
<dbReference type="PROSITE" id="PS00639">
    <property type="entry name" value="THIOL_PROTEASE_HIS"/>
    <property type="match status" value="1"/>
</dbReference>
<evidence type="ECO:0000256" key="1">
    <source>
        <dbReference type="ARBA" id="ARBA00004371"/>
    </source>
</evidence>
<proteinExistence type="inferred from homology"/>
<evidence type="ECO:0000256" key="7">
    <source>
        <dbReference type="ARBA" id="ARBA00023157"/>
    </source>
</evidence>
<dbReference type="PROSITE" id="PS00640">
    <property type="entry name" value="THIOL_PROTEASE_ASN"/>
    <property type="match status" value="1"/>
</dbReference>
<dbReference type="FunFam" id="3.90.70.10:FF:000039">
    <property type="entry name" value="Cysteine proteinase 2, putative"/>
    <property type="match status" value="1"/>
</dbReference>
<protein>
    <submittedName>
        <fullName evidence="12">Uncharacterized protein</fullName>
    </submittedName>
</protein>
<evidence type="ECO:0000256" key="4">
    <source>
        <dbReference type="ARBA" id="ARBA00022729"/>
    </source>
</evidence>
<dbReference type="EMBL" id="AJWJ01000617">
    <property type="protein sequence ID" value="KAF2069671.1"/>
    <property type="molecule type" value="Genomic_DNA"/>
</dbReference>
<feature type="signal peptide" evidence="9">
    <location>
        <begin position="1"/>
        <end position="19"/>
    </location>
</feature>
<evidence type="ECO:0000256" key="2">
    <source>
        <dbReference type="ARBA" id="ARBA00008455"/>
    </source>
</evidence>
<sequence>MKVLSLLALLLMIATFAFARPHHEYEYRTAFTNWMIKHSKTYSNHEFQNKYAVFKKNVDFIAEWNAQNSGTVLGLNTHADISNEEYQKMYLGTKFDATQKIRSAAHKKHFTGSLPTSVDWRTQDAVTNVKNQGQCGSCWSFSTSGSTEGAHAIKTGQLVALSEQQLIDCSSNSKWGNEGCNGGLMDNAFKYIIANDGLDTEASYPYTGKQGSCKFNPANVGATLTSYVDVTHGSESDLQSETANGPVSVAIDASQQSFQLYTSGVYYEKKCSSTQLDHGVLVVGYGSENGSDYWIVKNSWGESWGESGYILMARNKNNACGIASAASRPIA</sequence>
<dbReference type="Proteomes" id="UP000695562">
    <property type="component" value="Unassembled WGS sequence"/>
</dbReference>
<dbReference type="SMART" id="SM00848">
    <property type="entry name" value="Inhibitor_I29"/>
    <property type="match status" value="1"/>
</dbReference>
<dbReference type="GO" id="GO:0008234">
    <property type="term" value="F:cysteine-type peptidase activity"/>
    <property type="evidence" value="ECO:0007669"/>
    <property type="project" value="UniProtKB-KW"/>
</dbReference>
<accession>A0A8J4PUB2</accession>
<dbReference type="PANTHER" id="PTHR12411">
    <property type="entry name" value="CYSTEINE PROTEASE FAMILY C1-RELATED"/>
    <property type="match status" value="1"/>
</dbReference>
<keyword evidence="3" id="KW-0645">Protease</keyword>
<dbReference type="CDD" id="cd02248">
    <property type="entry name" value="Peptidase_C1A"/>
    <property type="match status" value="1"/>
</dbReference>
<evidence type="ECO:0000256" key="5">
    <source>
        <dbReference type="ARBA" id="ARBA00022807"/>
    </source>
</evidence>
<name>A0A8J4PUB2_9MYCE</name>
<dbReference type="GO" id="GO:0006508">
    <property type="term" value="P:proteolysis"/>
    <property type="evidence" value="ECO:0007669"/>
    <property type="project" value="UniProtKB-KW"/>
</dbReference>
<evidence type="ECO:0000256" key="6">
    <source>
        <dbReference type="ARBA" id="ARBA00023145"/>
    </source>
</evidence>
<keyword evidence="6" id="KW-0865">Zymogen</keyword>
<gene>
    <name evidence="12" type="ORF">CYY_009008</name>
</gene>
<keyword evidence="4 9" id="KW-0732">Signal</keyword>
<dbReference type="InterPro" id="IPR038765">
    <property type="entry name" value="Papain-like_cys_pep_sf"/>
</dbReference>
<dbReference type="Pfam" id="PF00112">
    <property type="entry name" value="Peptidase_C1"/>
    <property type="match status" value="1"/>
</dbReference>
<dbReference type="InterPro" id="IPR000668">
    <property type="entry name" value="Peptidase_C1A_C"/>
</dbReference>
<dbReference type="InterPro" id="IPR013128">
    <property type="entry name" value="Peptidase_C1A"/>
</dbReference>
<dbReference type="PRINTS" id="PR00705">
    <property type="entry name" value="PAPAIN"/>
</dbReference>
<dbReference type="InterPro" id="IPR013201">
    <property type="entry name" value="Prot_inhib_I29"/>
</dbReference>
<comment type="subcellular location">
    <subcellularLocation>
        <location evidence="1">Lysosome</location>
    </subcellularLocation>
</comment>
<feature type="chain" id="PRO_5035281563" evidence="9">
    <location>
        <begin position="20"/>
        <end position="331"/>
    </location>
</feature>
<dbReference type="GO" id="GO:0005764">
    <property type="term" value="C:lysosome"/>
    <property type="evidence" value="ECO:0007669"/>
    <property type="project" value="UniProtKB-SubCell"/>
</dbReference>
<dbReference type="InterPro" id="IPR000169">
    <property type="entry name" value="Pept_cys_AS"/>
</dbReference>
<dbReference type="OrthoDB" id="10259130at2759"/>
<evidence type="ECO:0000259" key="11">
    <source>
        <dbReference type="SMART" id="SM00848"/>
    </source>
</evidence>
<feature type="domain" description="Peptidase C1A papain C-terminal" evidence="10">
    <location>
        <begin position="114"/>
        <end position="330"/>
    </location>
</feature>
<evidence type="ECO:0000256" key="9">
    <source>
        <dbReference type="SAM" id="SignalP"/>
    </source>
</evidence>
<reference evidence="12" key="1">
    <citation type="submission" date="2020-01" db="EMBL/GenBank/DDBJ databases">
        <title>Development of genomics and gene disruption for Polysphondylium violaceum indicates a role for the polyketide synthase stlB in stalk morphogenesis.</title>
        <authorList>
            <person name="Narita B."/>
            <person name="Kawabe Y."/>
            <person name="Kin K."/>
            <person name="Saito T."/>
            <person name="Gibbs R."/>
            <person name="Kuspa A."/>
            <person name="Muzny D."/>
            <person name="Queller D."/>
            <person name="Richards S."/>
            <person name="Strassman J."/>
            <person name="Sucgang R."/>
            <person name="Worley K."/>
            <person name="Schaap P."/>
        </authorList>
    </citation>
    <scope>NUCLEOTIDE SEQUENCE</scope>
    <source>
        <strain evidence="12">QSvi11</strain>
    </source>
</reference>
<dbReference type="SUPFAM" id="SSF54001">
    <property type="entry name" value="Cysteine proteinases"/>
    <property type="match status" value="1"/>
</dbReference>
<evidence type="ECO:0000256" key="3">
    <source>
        <dbReference type="ARBA" id="ARBA00022670"/>
    </source>
</evidence>
<dbReference type="SMART" id="SM00645">
    <property type="entry name" value="Pept_C1"/>
    <property type="match status" value="1"/>
</dbReference>
<feature type="domain" description="Cathepsin propeptide inhibitor" evidence="11">
    <location>
        <begin position="31"/>
        <end position="86"/>
    </location>
</feature>
<dbReference type="Pfam" id="PF08246">
    <property type="entry name" value="Inhibitor_I29"/>
    <property type="match status" value="1"/>
</dbReference>
<keyword evidence="7" id="KW-1015">Disulfide bond</keyword>
<keyword evidence="5" id="KW-0788">Thiol protease</keyword>
<evidence type="ECO:0000313" key="12">
    <source>
        <dbReference type="EMBL" id="KAF2069671.1"/>
    </source>
</evidence>
<keyword evidence="5" id="KW-0378">Hydrolase</keyword>
<dbReference type="PROSITE" id="PS00139">
    <property type="entry name" value="THIOL_PROTEASE_CYS"/>
    <property type="match status" value="1"/>
</dbReference>
<keyword evidence="13" id="KW-1185">Reference proteome</keyword>
<dbReference type="InterPro" id="IPR025661">
    <property type="entry name" value="Pept_asp_AS"/>
</dbReference>
<comment type="similarity">
    <text evidence="2">Belongs to the peptidase C1 family.</text>
</comment>
<dbReference type="InterPro" id="IPR039417">
    <property type="entry name" value="Peptidase_C1A_papain-like"/>
</dbReference>